<sequence>MTEKKGYSQYILGDMLLQYNLDERNRMSMTLIPAAMKDRVTDKIYTPEPLVQIHAKGDQLPNGYGNGHTMACTTATDAMKFAGQKQEGNTIITTLADENGRTVHHQVRWEEGLQAVVVSCMFENRGEKPVTLNLLSSANLSGITPFTEGDASGALRVHRIGSAWSAEGRVITENVEQLMLERSWTGHALRVFRFGQLGSMPVRGYFPFMAVEDTKAGVTWAVQLACPSSWQMEIRRKDDCLNLMASLPDEDFGQWAKTVKPGECFETPEAYVTAGKGGLDEVSQRLLTVQRRNMPRPDMTLPVMFNEYCMTWGNPTHENLKEIVKSLEGRGMEFLVIDAGWYGKPGKNWYECGGDWIPEETKIFPEGLKATADMIRAGGMKPGLWFEPETCARDADIFQREDLLLTRDGVVIDTDNRRFLDMRKEETHAFLEERVIGLLKRCGFEYIKIDYNDCIGMGCDDPDGLGEGLRKNMQGTLRFFRRIREAIPEIYIENCASGGHRLEPSLMALSDMASFSDAHECLEIPIIAAALHRVILPAQSQIWAVLQAKDSIRRINYSLINTFLGVMCISGDVVHLSKEQWNKVEEGTDFYRQVRGIIRDGVSTFHGEVSESWRHPEGWQAVVRTAEEGSLAVIHTFGGTLPEKITLPVKAKKILRVMSSEDNRVTLADGELTVELKAPFEAIAVHLA</sequence>
<organism evidence="1 2">
    <name type="scientific">Aristaeella lactis</name>
    <dbReference type="NCBI Taxonomy" id="3046383"/>
    <lineage>
        <taxon>Bacteria</taxon>
        <taxon>Bacillati</taxon>
        <taxon>Bacillota</taxon>
        <taxon>Clostridia</taxon>
        <taxon>Eubacteriales</taxon>
        <taxon>Aristaeellaceae</taxon>
        <taxon>Aristaeella</taxon>
    </lineage>
</organism>
<name>A0AC61PQ29_9FIRM</name>
<dbReference type="EMBL" id="FWXZ01000008">
    <property type="protein sequence ID" value="SMC88696.1"/>
    <property type="molecule type" value="Genomic_DNA"/>
</dbReference>
<gene>
    <name evidence="1" type="ORF">SAMN06297397_3032</name>
</gene>
<proteinExistence type="predicted"/>
<accession>A0AC61PQ29</accession>
<protein>
    <submittedName>
        <fullName evidence="1">Alpha-galactosidase</fullName>
    </submittedName>
</protein>
<dbReference type="Proteomes" id="UP000192328">
    <property type="component" value="Unassembled WGS sequence"/>
</dbReference>
<evidence type="ECO:0000313" key="1">
    <source>
        <dbReference type="EMBL" id="SMC88696.1"/>
    </source>
</evidence>
<reference evidence="1" key="1">
    <citation type="submission" date="2017-04" db="EMBL/GenBank/DDBJ databases">
        <authorList>
            <person name="Varghese N."/>
            <person name="Submissions S."/>
        </authorList>
    </citation>
    <scope>NUCLEOTIDE SEQUENCE</scope>
    <source>
        <strain evidence="1">WTE2008</strain>
    </source>
</reference>
<keyword evidence="2" id="KW-1185">Reference proteome</keyword>
<evidence type="ECO:0000313" key="2">
    <source>
        <dbReference type="Proteomes" id="UP000192328"/>
    </source>
</evidence>
<comment type="caution">
    <text evidence="1">The sequence shown here is derived from an EMBL/GenBank/DDBJ whole genome shotgun (WGS) entry which is preliminary data.</text>
</comment>